<dbReference type="EMBL" id="JBHRWO010000012">
    <property type="protein sequence ID" value="MFC3494008.1"/>
    <property type="molecule type" value="Genomic_DNA"/>
</dbReference>
<evidence type="ECO:0008006" key="4">
    <source>
        <dbReference type="Google" id="ProtNLM"/>
    </source>
</evidence>
<protein>
    <recommendedName>
        <fullName evidence="4">TRAP-type C4-dicarboxylate transport system, substrate-binding protein</fullName>
    </recommendedName>
</protein>
<evidence type="ECO:0000313" key="2">
    <source>
        <dbReference type="EMBL" id="MFC3494008.1"/>
    </source>
</evidence>
<keyword evidence="1" id="KW-0732">Signal</keyword>
<name>A0ABV7Q2K6_9ACTN</name>
<keyword evidence="3" id="KW-1185">Reference proteome</keyword>
<proteinExistence type="predicted"/>
<dbReference type="PROSITE" id="PS51257">
    <property type="entry name" value="PROKAR_LIPOPROTEIN"/>
    <property type="match status" value="1"/>
</dbReference>
<feature type="chain" id="PRO_5046634217" description="TRAP-type C4-dicarboxylate transport system, substrate-binding protein" evidence="1">
    <location>
        <begin position="23"/>
        <end position="389"/>
    </location>
</feature>
<dbReference type="RefSeq" id="WP_387977381.1">
    <property type="nucleotide sequence ID" value="NZ_JBHRWO010000012.1"/>
</dbReference>
<feature type="signal peptide" evidence="1">
    <location>
        <begin position="1"/>
        <end position="22"/>
    </location>
</feature>
<reference evidence="3" key="1">
    <citation type="journal article" date="2019" name="Int. J. Syst. Evol. Microbiol.">
        <title>The Global Catalogue of Microorganisms (GCM) 10K type strain sequencing project: providing services to taxonomists for standard genome sequencing and annotation.</title>
        <authorList>
            <consortium name="The Broad Institute Genomics Platform"/>
            <consortium name="The Broad Institute Genome Sequencing Center for Infectious Disease"/>
            <person name="Wu L."/>
            <person name="Ma J."/>
        </authorList>
    </citation>
    <scope>NUCLEOTIDE SEQUENCE [LARGE SCALE GENOMIC DNA]</scope>
    <source>
        <strain evidence="3">CGMCC 4.7396</strain>
    </source>
</reference>
<evidence type="ECO:0000256" key="1">
    <source>
        <dbReference type="SAM" id="SignalP"/>
    </source>
</evidence>
<comment type="caution">
    <text evidence="2">The sequence shown here is derived from an EMBL/GenBank/DDBJ whole genome shotgun (WGS) entry which is preliminary data.</text>
</comment>
<dbReference type="Proteomes" id="UP001595712">
    <property type="component" value="Unassembled WGS sequence"/>
</dbReference>
<organism evidence="2 3">
    <name type="scientific">Glycomyces rhizosphaerae</name>
    <dbReference type="NCBI Taxonomy" id="2054422"/>
    <lineage>
        <taxon>Bacteria</taxon>
        <taxon>Bacillati</taxon>
        <taxon>Actinomycetota</taxon>
        <taxon>Actinomycetes</taxon>
        <taxon>Glycomycetales</taxon>
        <taxon>Glycomycetaceae</taxon>
        <taxon>Glycomyces</taxon>
    </lineage>
</organism>
<gene>
    <name evidence="2" type="ORF">ACFO8M_16125</name>
</gene>
<sequence length="389" mass="42516">MRFSTGLLRGPAVLAAACGLLAATACTSGGETDADGGSVEPGPDAVAEAQRLHQIANESRAISDELTEIEHRITKRCLEDEGFSVHDPMKFQASNTAAYGAAGYLTDAPVRAVPTPEAAEQWGFGVWTEFVRNPGNEDLADELLTPEVRTAFSILDEEDYGEPDTSEWDAEDEEYQAGWIEAYSGSPAMMEEVKGPQIDYEAPPGGCWLQMVETMYGEPYMMAAEDEDGEEGGEHAVTHEPSPLFTIGEFEDFSELFGAVRDEADAFEICLLETGYEAWELSDDLSLPLWQYLGSMYDPAHFEEYGEDGVEVPEAPEDVPGDFMGVLELERAMAVDFAACGQESGLRKAIEQGWAAMLVEAFQPIETDLVAWQETMQGHLDNAQEALEE</sequence>
<accession>A0ABV7Q2K6</accession>
<evidence type="ECO:0000313" key="3">
    <source>
        <dbReference type="Proteomes" id="UP001595712"/>
    </source>
</evidence>